<evidence type="ECO:0000313" key="2">
    <source>
        <dbReference type="Proteomes" id="UP001143910"/>
    </source>
</evidence>
<dbReference type="Proteomes" id="UP001143910">
    <property type="component" value="Unassembled WGS sequence"/>
</dbReference>
<keyword evidence="2" id="KW-1185">Reference proteome</keyword>
<accession>A0ACC1MDN1</accession>
<proteinExistence type="predicted"/>
<evidence type="ECO:0000313" key="1">
    <source>
        <dbReference type="EMBL" id="KAJ2961679.1"/>
    </source>
</evidence>
<gene>
    <name evidence="1" type="ORF">NQ176_g10985</name>
</gene>
<name>A0ACC1MDN1_9HYPO</name>
<comment type="caution">
    <text evidence="1">The sequence shown here is derived from an EMBL/GenBank/DDBJ whole genome shotgun (WGS) entry which is preliminary data.</text>
</comment>
<reference evidence="1" key="1">
    <citation type="submission" date="2022-08" db="EMBL/GenBank/DDBJ databases">
        <title>Genome Sequence of Lecanicillium fungicola.</title>
        <authorList>
            <person name="Buettner E."/>
        </authorList>
    </citation>
    <scope>NUCLEOTIDE SEQUENCE</scope>
    <source>
        <strain evidence="1">Babe33</strain>
    </source>
</reference>
<dbReference type="EMBL" id="JANJQO010003334">
    <property type="protein sequence ID" value="KAJ2961679.1"/>
    <property type="molecule type" value="Genomic_DNA"/>
</dbReference>
<protein>
    <submittedName>
        <fullName evidence="1">Uncharacterized protein</fullName>
    </submittedName>
</protein>
<sequence length="392" mass="42797">MEIVELRQQLEQQSKNKKNKVKDEETIEKERDEEQERAFEIEAAERREEQMLEMQLARTALKERIDHLNRLILSSKSIGVNSSGSLSSLSQYARFSQVSLTGSVRSSMTTPSGGRDSFGGRESLGGRDSFGGRESLGGRESFLDRTMSVTSSSTIGRRSSGGQRLSGEVDGTVAEMEEDSMGEYGDGIASLTSQNQALQADLADKNRYISTLEKRLLQARRASSSRTSVGLSAPSKAIMVGEDHSVSAVLKEKDAEIADLRARLDDKDRMLAALRSAARSRDTADASGNEVRFSNPEPEKRGEGSTSQTPTKGHRRRTKSVDEMNKMLEEMIQDRVETGQIIRGVRGSVRLPAGQKLELLGVDAAQLEPLRQSPTPDAKPPPPAEATVGAAL</sequence>
<organism evidence="1 2">
    <name type="scientific">Zarea fungicola</name>
    <dbReference type="NCBI Taxonomy" id="93591"/>
    <lineage>
        <taxon>Eukaryota</taxon>
        <taxon>Fungi</taxon>
        <taxon>Dikarya</taxon>
        <taxon>Ascomycota</taxon>
        <taxon>Pezizomycotina</taxon>
        <taxon>Sordariomycetes</taxon>
        <taxon>Hypocreomycetidae</taxon>
        <taxon>Hypocreales</taxon>
        <taxon>Cordycipitaceae</taxon>
        <taxon>Zarea</taxon>
    </lineage>
</organism>